<evidence type="ECO:0000313" key="2">
    <source>
        <dbReference type="Proteomes" id="UP000244932"/>
    </source>
</evidence>
<evidence type="ECO:0000313" key="1">
    <source>
        <dbReference type="EMBL" id="SPF28986.1"/>
    </source>
</evidence>
<accession>A0A2R8A9T0</accession>
<dbReference type="AlphaFoldDB" id="A0A2R8A9T0"/>
<protein>
    <submittedName>
        <fullName evidence="1">Uncharacterized protein</fullName>
    </submittedName>
</protein>
<keyword evidence="2" id="KW-1185">Reference proteome</keyword>
<name>A0A2R8A9T0_9RHOB</name>
<sequence length="32" mass="3699">MVIHKLDKQTFAANGKVLAFPGRRADLRYILR</sequence>
<dbReference type="EMBL" id="OMKW01000002">
    <property type="protein sequence ID" value="SPF28986.1"/>
    <property type="molecule type" value="Genomic_DNA"/>
</dbReference>
<reference evidence="1 2" key="1">
    <citation type="submission" date="2018-03" db="EMBL/GenBank/DDBJ databases">
        <authorList>
            <person name="Keele B.F."/>
        </authorList>
    </citation>
    <scope>NUCLEOTIDE SEQUENCE [LARGE SCALE GENOMIC DNA]</scope>
    <source>
        <strain evidence="1 2">CeCT 8812</strain>
    </source>
</reference>
<gene>
    <name evidence="1" type="ORF">POI8812_01291</name>
</gene>
<proteinExistence type="predicted"/>
<dbReference type="Proteomes" id="UP000244932">
    <property type="component" value="Unassembled WGS sequence"/>
</dbReference>
<organism evidence="1 2">
    <name type="scientific">Pontivivens insulae</name>
    <dbReference type="NCBI Taxonomy" id="1639689"/>
    <lineage>
        <taxon>Bacteria</taxon>
        <taxon>Pseudomonadati</taxon>
        <taxon>Pseudomonadota</taxon>
        <taxon>Alphaproteobacteria</taxon>
        <taxon>Rhodobacterales</taxon>
        <taxon>Paracoccaceae</taxon>
        <taxon>Pontivivens</taxon>
    </lineage>
</organism>